<keyword evidence="2" id="KW-1133">Transmembrane helix</keyword>
<keyword evidence="3" id="KW-1185">Reference proteome</keyword>
<evidence type="ECO:0000313" key="3">
    <source>
        <dbReference type="Proteomes" id="UP000887572"/>
    </source>
</evidence>
<dbReference type="Proteomes" id="UP000887572">
    <property type="component" value="Unplaced"/>
</dbReference>
<feature type="region of interest" description="Disordered" evidence="1">
    <location>
        <begin position="140"/>
        <end position="159"/>
    </location>
</feature>
<keyword evidence="2" id="KW-0812">Transmembrane</keyword>
<evidence type="ECO:0000256" key="1">
    <source>
        <dbReference type="SAM" id="MobiDB-lite"/>
    </source>
</evidence>
<reference evidence="4" key="1">
    <citation type="submission" date="2022-11" db="UniProtKB">
        <authorList>
            <consortium name="WormBaseParasite"/>
        </authorList>
    </citation>
    <scope>IDENTIFICATION</scope>
</reference>
<accession>A0A914I3E9</accession>
<feature type="compositionally biased region" description="Polar residues" evidence="1">
    <location>
        <begin position="140"/>
        <end position="153"/>
    </location>
</feature>
<dbReference type="AlphaFoldDB" id="A0A914I3E9"/>
<protein>
    <submittedName>
        <fullName evidence="4">Uncharacterized protein</fullName>
    </submittedName>
</protein>
<organism evidence="3 4">
    <name type="scientific">Globodera rostochiensis</name>
    <name type="common">Golden nematode worm</name>
    <name type="synonym">Heterodera rostochiensis</name>
    <dbReference type="NCBI Taxonomy" id="31243"/>
    <lineage>
        <taxon>Eukaryota</taxon>
        <taxon>Metazoa</taxon>
        <taxon>Ecdysozoa</taxon>
        <taxon>Nematoda</taxon>
        <taxon>Chromadorea</taxon>
        <taxon>Rhabditida</taxon>
        <taxon>Tylenchina</taxon>
        <taxon>Tylenchomorpha</taxon>
        <taxon>Tylenchoidea</taxon>
        <taxon>Heteroderidae</taxon>
        <taxon>Heteroderinae</taxon>
        <taxon>Globodera</taxon>
    </lineage>
</organism>
<dbReference type="WBParaSite" id="Gr19_v10_g6466.t1">
    <property type="protein sequence ID" value="Gr19_v10_g6466.t1"/>
    <property type="gene ID" value="Gr19_v10_g6466"/>
</dbReference>
<evidence type="ECO:0000313" key="4">
    <source>
        <dbReference type="WBParaSite" id="Gr19_v10_g6466.t1"/>
    </source>
</evidence>
<evidence type="ECO:0000256" key="2">
    <source>
        <dbReference type="SAM" id="Phobius"/>
    </source>
</evidence>
<keyword evidence="2" id="KW-0472">Membrane</keyword>
<name>A0A914I3E9_GLORO</name>
<sequence>MHSVSPVAILTTGLTEWQEYKRNLHHAKRLLSSTTTSTAAATTTTTKISKALTSAVARSTTSRPLIQVLYDDTRQANSGIGDVITSLCKNLGSEGTVWVWTRVFCYVAILLAILCAILYAIRSIYALKAVIRRQKNQNIESSSEPAYEQSTNRKSLEQLPSDAQRLSRVLPSGQDSIGAELVSFRPYPSISGGQS</sequence>
<proteinExistence type="predicted"/>
<feature type="transmembrane region" description="Helical" evidence="2">
    <location>
        <begin position="99"/>
        <end position="125"/>
    </location>
</feature>